<reference evidence="2" key="1">
    <citation type="submission" date="2023-06" db="EMBL/GenBank/DDBJ databases">
        <title>WGS-Sequencing of Streptomyces ficellus isolate 21 collected from sand in Gara Djebilet Iron Mine in Algeria.</title>
        <authorList>
            <person name="Zegers G.P."/>
            <person name="Gomez A."/>
            <person name="Gueddou A."/>
            <person name="Zahara A.F."/>
            <person name="Worth M."/>
            <person name="Sevigny J.L."/>
            <person name="Tisa L."/>
        </authorList>
    </citation>
    <scope>NUCLEOTIDE SEQUENCE</scope>
    <source>
        <strain evidence="2">AS11</strain>
    </source>
</reference>
<keyword evidence="3" id="KW-1185">Reference proteome</keyword>
<proteinExistence type="predicted"/>
<evidence type="ECO:0000256" key="1">
    <source>
        <dbReference type="SAM" id="MobiDB-lite"/>
    </source>
</evidence>
<comment type="caution">
    <text evidence="2">The sequence shown here is derived from an EMBL/GenBank/DDBJ whole genome shotgun (WGS) entry which is preliminary data.</text>
</comment>
<gene>
    <name evidence="2" type="ORF">QWM81_11370</name>
</gene>
<feature type="region of interest" description="Disordered" evidence="1">
    <location>
        <begin position="83"/>
        <end position="122"/>
    </location>
</feature>
<protein>
    <submittedName>
        <fullName evidence="2">Uncharacterized protein</fullName>
    </submittedName>
</protein>
<dbReference type="EMBL" id="JAUEPL010000012">
    <property type="protein sequence ID" value="MDN3294644.1"/>
    <property type="molecule type" value="Genomic_DNA"/>
</dbReference>
<dbReference type="RefSeq" id="WP_290111715.1">
    <property type="nucleotide sequence ID" value="NZ_JAUEPL010000012.1"/>
</dbReference>
<evidence type="ECO:0000313" key="3">
    <source>
        <dbReference type="Proteomes" id="UP001174050"/>
    </source>
</evidence>
<dbReference type="Proteomes" id="UP001174050">
    <property type="component" value="Unassembled WGS sequence"/>
</dbReference>
<sequence>MPVIADPSTVPLTPVVTILLGADGSVSVNGEVLPADGDPRVAGLAEVRIKAAFLGRPVRVIAKEPDGSAWALIVDVDGAVTPLAEPHPRPEAEIPAPAPAPAAAPAPVPAPARPPAQPAADWDAPLPAEHAARWDRIRAAEQRGDLRSAAALVAELVGVLTQSHGPDHPLTLNAQLTEAYFALLGRDHVRAALLYAHTARRMAAAGAPHEAVQKAARNAYASWKEVADPSAALEVGRHVLAMWHEAAGEDRRPIAWTERRLRAISARIGDGDAARTP</sequence>
<name>A0ABT7Z568_9ACTN</name>
<organism evidence="2 3">
    <name type="scientific">Streptomyces ficellus</name>
    <dbReference type="NCBI Taxonomy" id="1977088"/>
    <lineage>
        <taxon>Bacteria</taxon>
        <taxon>Bacillati</taxon>
        <taxon>Actinomycetota</taxon>
        <taxon>Actinomycetes</taxon>
        <taxon>Kitasatosporales</taxon>
        <taxon>Streptomycetaceae</taxon>
        <taxon>Streptomyces</taxon>
    </lineage>
</organism>
<feature type="compositionally biased region" description="Pro residues" evidence="1">
    <location>
        <begin position="96"/>
        <end position="117"/>
    </location>
</feature>
<accession>A0ABT7Z568</accession>
<evidence type="ECO:0000313" key="2">
    <source>
        <dbReference type="EMBL" id="MDN3294644.1"/>
    </source>
</evidence>